<evidence type="ECO:0000256" key="1">
    <source>
        <dbReference type="ARBA" id="ARBA00004370"/>
    </source>
</evidence>
<dbReference type="GO" id="GO:0016020">
    <property type="term" value="C:membrane"/>
    <property type="evidence" value="ECO:0007669"/>
    <property type="project" value="UniProtKB-SubCell"/>
</dbReference>
<accession>A0AAX4HUE0</accession>
<keyword evidence="3" id="KW-0732">Signal</keyword>
<feature type="domain" description="Beta-lactamase-related" evidence="4">
    <location>
        <begin position="33"/>
        <end position="338"/>
    </location>
</feature>
<dbReference type="InterPro" id="IPR012338">
    <property type="entry name" value="Beta-lactam/transpept-like"/>
</dbReference>
<dbReference type="Gene3D" id="3.40.710.10">
    <property type="entry name" value="DD-peptidase/beta-lactamase superfamily"/>
    <property type="match status" value="1"/>
</dbReference>
<dbReference type="EC" id="3.1.1.103" evidence="5"/>
<evidence type="ECO:0000313" key="5">
    <source>
        <dbReference type="EMBL" id="WPU66836.1"/>
    </source>
</evidence>
<dbReference type="PANTHER" id="PTHR46825">
    <property type="entry name" value="D-ALANYL-D-ALANINE-CARBOXYPEPTIDASE/ENDOPEPTIDASE AMPH"/>
    <property type="match status" value="1"/>
</dbReference>
<evidence type="ECO:0000259" key="4">
    <source>
        <dbReference type="Pfam" id="PF00144"/>
    </source>
</evidence>
<evidence type="ECO:0000313" key="6">
    <source>
        <dbReference type="Proteomes" id="UP001324634"/>
    </source>
</evidence>
<reference evidence="5 6" key="1">
    <citation type="submission" date="2023-11" db="EMBL/GenBank/DDBJ databases">
        <title>Peredibacter starrii A3.12.</title>
        <authorList>
            <person name="Mitchell R.J."/>
        </authorList>
    </citation>
    <scope>NUCLEOTIDE SEQUENCE [LARGE SCALE GENOMIC DNA]</scope>
    <source>
        <strain evidence="5 6">A3.12</strain>
    </source>
</reference>
<gene>
    <name evidence="5" type="ORF">SOO65_08750</name>
</gene>
<dbReference type="EMBL" id="CP139487">
    <property type="protein sequence ID" value="WPU66836.1"/>
    <property type="molecule type" value="Genomic_DNA"/>
</dbReference>
<dbReference type="InterPro" id="IPR001466">
    <property type="entry name" value="Beta-lactam-related"/>
</dbReference>
<dbReference type="Pfam" id="PF00144">
    <property type="entry name" value="Beta-lactamase"/>
    <property type="match status" value="1"/>
</dbReference>
<dbReference type="SUPFAM" id="SSF56601">
    <property type="entry name" value="beta-lactamase/transpeptidase-like"/>
    <property type="match status" value="1"/>
</dbReference>
<evidence type="ECO:0000256" key="2">
    <source>
        <dbReference type="ARBA" id="ARBA00023136"/>
    </source>
</evidence>
<dbReference type="KEGG" id="psti:SOO65_08750"/>
<keyword evidence="2" id="KW-0472">Membrane</keyword>
<dbReference type="AlphaFoldDB" id="A0AAX4HUE0"/>
<keyword evidence="5" id="KW-0378">Hydrolase</keyword>
<dbReference type="GO" id="GO:0016787">
    <property type="term" value="F:hydrolase activity"/>
    <property type="evidence" value="ECO:0007669"/>
    <property type="project" value="UniProtKB-KW"/>
</dbReference>
<sequence>MRILFLLLLLISCGKSSSGSSTSSSLPLLIEFQLPGLGRMTIRNGVTQELSTLGVRKYGDPSPLLPTDKFHLGSCTKAMTATLAAILIEEGKLNWTSPLKELLPEFNLHASFQNMTYETLLVHRAGLSRVKDDSLFRMIQSPSYTSTSARELITRSVLEIAPVTTPGSRYDYNNTSYIIAAYILEKLTGESWETLMREKLFNPLDMKSCGFGPTSPENTWAHKGLTPIHIDNPEGYGPAARVHCSLPDWGKFLQQHVDGFNGSDGIVHASTFLKLHTRAGSDPYTYGGWLRYERSWANGPALTHDGSNTVNYAKVWLAPKLKLIMATTTNTGGAEAQKATESVISDMINGMLASTLL</sequence>
<dbReference type="PANTHER" id="PTHR46825:SF11">
    <property type="entry name" value="PENICILLIN-BINDING PROTEIN 4"/>
    <property type="match status" value="1"/>
</dbReference>
<feature type="chain" id="PRO_5044005166" evidence="3">
    <location>
        <begin position="19"/>
        <end position="357"/>
    </location>
</feature>
<dbReference type="InterPro" id="IPR050491">
    <property type="entry name" value="AmpC-like"/>
</dbReference>
<keyword evidence="6" id="KW-1185">Reference proteome</keyword>
<protein>
    <submittedName>
        <fullName evidence="5">Serine hydrolase domain-containing protein</fullName>
        <ecNumber evidence="5">3.1.1.103</ecNumber>
    </submittedName>
</protein>
<evidence type="ECO:0000256" key="3">
    <source>
        <dbReference type="SAM" id="SignalP"/>
    </source>
</evidence>
<organism evidence="5 6">
    <name type="scientific">Peredibacter starrii</name>
    <dbReference type="NCBI Taxonomy" id="28202"/>
    <lineage>
        <taxon>Bacteria</taxon>
        <taxon>Pseudomonadati</taxon>
        <taxon>Bdellovibrionota</taxon>
        <taxon>Bacteriovoracia</taxon>
        <taxon>Bacteriovoracales</taxon>
        <taxon>Bacteriovoracaceae</taxon>
        <taxon>Peredibacter</taxon>
    </lineage>
</organism>
<feature type="signal peptide" evidence="3">
    <location>
        <begin position="1"/>
        <end position="18"/>
    </location>
</feature>
<dbReference type="RefSeq" id="WP_321399439.1">
    <property type="nucleotide sequence ID" value="NZ_CP139487.1"/>
</dbReference>
<dbReference type="Proteomes" id="UP001324634">
    <property type="component" value="Chromosome"/>
</dbReference>
<proteinExistence type="predicted"/>
<name>A0AAX4HUE0_9BACT</name>
<comment type="subcellular location">
    <subcellularLocation>
        <location evidence="1">Membrane</location>
    </subcellularLocation>
</comment>